<feature type="transmembrane region" description="Helical" evidence="1">
    <location>
        <begin position="229"/>
        <end position="247"/>
    </location>
</feature>
<feature type="transmembrane region" description="Helical" evidence="1">
    <location>
        <begin position="173"/>
        <end position="192"/>
    </location>
</feature>
<feature type="transmembrane region" description="Helical" evidence="1">
    <location>
        <begin position="373"/>
        <end position="395"/>
    </location>
</feature>
<feature type="transmembrane region" description="Helical" evidence="1">
    <location>
        <begin position="21"/>
        <end position="48"/>
    </location>
</feature>
<feature type="transmembrane region" description="Helical" evidence="1">
    <location>
        <begin position="407"/>
        <end position="428"/>
    </location>
</feature>
<dbReference type="EMBL" id="CP109441">
    <property type="protein sequence ID" value="WUV42506.1"/>
    <property type="molecule type" value="Genomic_DNA"/>
</dbReference>
<evidence type="ECO:0000313" key="3">
    <source>
        <dbReference type="Proteomes" id="UP001432062"/>
    </source>
</evidence>
<keyword evidence="1" id="KW-0472">Membrane</keyword>
<keyword evidence="1" id="KW-1133">Transmembrane helix</keyword>
<feature type="transmembrane region" description="Helical" evidence="1">
    <location>
        <begin position="100"/>
        <end position="129"/>
    </location>
</feature>
<reference evidence="2" key="1">
    <citation type="submission" date="2022-10" db="EMBL/GenBank/DDBJ databases">
        <title>The complete genomes of actinobacterial strains from the NBC collection.</title>
        <authorList>
            <person name="Joergensen T.S."/>
            <person name="Alvarez Arevalo M."/>
            <person name="Sterndorff E.B."/>
            <person name="Faurdal D."/>
            <person name="Vuksanovic O."/>
            <person name="Mourched A.-S."/>
            <person name="Charusanti P."/>
            <person name="Shaw S."/>
            <person name="Blin K."/>
            <person name="Weber T."/>
        </authorList>
    </citation>
    <scope>NUCLEOTIDE SEQUENCE</scope>
    <source>
        <strain evidence="2">NBC_01482</strain>
    </source>
</reference>
<feature type="transmembrane region" description="Helical" evidence="1">
    <location>
        <begin position="54"/>
        <end position="79"/>
    </location>
</feature>
<keyword evidence="3" id="KW-1185">Reference proteome</keyword>
<dbReference type="RefSeq" id="WP_329405189.1">
    <property type="nucleotide sequence ID" value="NZ_CP109441.1"/>
</dbReference>
<proteinExistence type="predicted"/>
<keyword evidence="1" id="KW-0812">Transmembrane</keyword>
<feature type="transmembrane region" description="Helical" evidence="1">
    <location>
        <begin position="303"/>
        <end position="321"/>
    </location>
</feature>
<protein>
    <recommendedName>
        <fullName evidence="4">ABC-2 type transport system permease protein</fullName>
    </recommendedName>
</protein>
<gene>
    <name evidence="2" type="ORF">OG563_24935</name>
</gene>
<feature type="transmembrane region" description="Helical" evidence="1">
    <location>
        <begin position="135"/>
        <end position="161"/>
    </location>
</feature>
<feature type="transmembrane region" description="Helical" evidence="1">
    <location>
        <begin position="449"/>
        <end position="474"/>
    </location>
</feature>
<organism evidence="2 3">
    <name type="scientific">Nocardia vinacea</name>
    <dbReference type="NCBI Taxonomy" id="96468"/>
    <lineage>
        <taxon>Bacteria</taxon>
        <taxon>Bacillati</taxon>
        <taxon>Actinomycetota</taxon>
        <taxon>Actinomycetes</taxon>
        <taxon>Mycobacteriales</taxon>
        <taxon>Nocardiaceae</taxon>
        <taxon>Nocardia</taxon>
    </lineage>
</organism>
<accession>A0ABZ1YJR4</accession>
<feature type="transmembrane region" description="Helical" evidence="1">
    <location>
        <begin position="327"/>
        <end position="348"/>
    </location>
</feature>
<evidence type="ECO:0000256" key="1">
    <source>
        <dbReference type="SAM" id="Phobius"/>
    </source>
</evidence>
<dbReference type="Proteomes" id="UP001432062">
    <property type="component" value="Chromosome"/>
</dbReference>
<evidence type="ECO:0000313" key="2">
    <source>
        <dbReference type="EMBL" id="WUV42506.1"/>
    </source>
</evidence>
<sequence length="522" mass="53870">MVGVLIRMRLLLTKRALGNGWQGVTFVSGVIIGLVFALGTAGLVGFGVRDGDVAGGITVAAAWFGIWTLGWLCGPVLMGSSDETVQPEHLRLLPLSHRQLAIGLLAAAFVGPAPVINLLAFSGLIVLAAQLSWGAAAVALVGVVLQLIFVVVLSRVVLAWIGAAMRSRRGRDLGVLLAGLAGLAYYPMSFLLNHVDSVRESAPWLANVLRTLPSGWAPVAVGAAARGDWLVALGALGGLLALTAVLWQAWSVLLRRRLTAPLDSISGTGGRGMLLSRVRTSGPVGAVVVKELRTWSRDSRRRAALLPVLLVGALLPVFPAIQGNGSGGAVFAGVSAAWFAGLAANNLYGYDGTALWQTLVTPGAVRADVRGRLLALLLVIGLPSVLLAVVLPGALGRWSMYPWTLSLLFAVLGVGAGSAVFLSVTAPYPLPPRTGNPFASSGNPGCAKALVQVATSLGQLVAVIPVLIVLIIGLALDLTAVLWLALPVGIAIGIIGAVVGARLAEERLSTRGPEVLAAVQPR</sequence>
<name>A0ABZ1YJR4_9NOCA</name>
<feature type="transmembrane region" description="Helical" evidence="1">
    <location>
        <begin position="480"/>
        <end position="501"/>
    </location>
</feature>
<evidence type="ECO:0008006" key="4">
    <source>
        <dbReference type="Google" id="ProtNLM"/>
    </source>
</evidence>